<dbReference type="GO" id="GO:0003871">
    <property type="term" value="F:5-methyltetrahydropteroyltriglutamate-homocysteine S-methyltransferase activity"/>
    <property type="evidence" value="ECO:0007669"/>
    <property type="project" value="InterPro"/>
</dbReference>
<dbReference type="NCBIfam" id="NF005085">
    <property type="entry name" value="PRK06520.1"/>
    <property type="match status" value="1"/>
</dbReference>
<dbReference type="PANTHER" id="PTHR43844:SF1">
    <property type="entry name" value="METHIONINE SYNTHASE"/>
    <property type="match status" value="1"/>
</dbReference>
<dbReference type="CDD" id="cd03311">
    <property type="entry name" value="CIMS_C_terminal_like"/>
    <property type="match status" value="1"/>
</dbReference>
<dbReference type="Proteomes" id="UP000070174">
    <property type="component" value="Unassembled WGS sequence"/>
</dbReference>
<sequence length="379" mass="43433">MDFRKRRKKMTKILAPSKFDVVGSFLRPRDLKIAREKFSKGEISGEELKKVEDREIEKLVKKQKEAGLKIISDGEFRRSWWHYDFFWGLNGIEKYTLAEDELIHFHGETLRPDGIKIVGKLGGKNHPFLDHYKFVKQFEDENTVAKQTIPSPAQLLRGVYNQIKAGNPYEDEGKFVDDLARAYGEFFQEIYNLGCRNLQLDDCTWGALVDEDATRLYEKDGKNIEDLKKIYLEINNKAIAYAPEGLNITTHICKGNYKSSFHFKGAYDAVADYVLAREKVSAFYLEYDDERSGDFKALAKIPAGKKVVLGIVTSKRPELEDKGELIKRIKDAANYIPLENICISPQCGFSSTEEGNAVTEEHQWKKIALLKQVAEEVLI</sequence>
<dbReference type="GO" id="GO:0008270">
    <property type="term" value="F:zinc ion binding"/>
    <property type="evidence" value="ECO:0007669"/>
    <property type="project" value="InterPro"/>
</dbReference>
<protein>
    <submittedName>
        <fullName evidence="2">Methionine synthase, vitamin-B12 independent</fullName>
    </submittedName>
</protein>
<comment type="caution">
    <text evidence="2">The sequence shown here is derived from an EMBL/GenBank/DDBJ whole genome shotgun (WGS) entry which is preliminary data.</text>
</comment>
<proteinExistence type="predicted"/>
<dbReference type="Gene3D" id="3.20.20.210">
    <property type="match status" value="1"/>
</dbReference>
<dbReference type="PATRIC" id="fig|54005.3.peg.1436"/>
<dbReference type="EMBL" id="LRQE01000038">
    <property type="protein sequence ID" value="KXA29000.1"/>
    <property type="molecule type" value="Genomic_DNA"/>
</dbReference>
<dbReference type="Pfam" id="PF01717">
    <property type="entry name" value="Meth_synt_2"/>
    <property type="match status" value="1"/>
</dbReference>
<evidence type="ECO:0000313" key="3">
    <source>
        <dbReference type="Proteomes" id="UP000070174"/>
    </source>
</evidence>
<dbReference type="AlphaFoldDB" id="A0A133PKE9"/>
<dbReference type="InterPro" id="IPR038071">
    <property type="entry name" value="UROD/MetE-like_sf"/>
</dbReference>
<dbReference type="GO" id="GO:0009086">
    <property type="term" value="P:methionine biosynthetic process"/>
    <property type="evidence" value="ECO:0007669"/>
    <property type="project" value="InterPro"/>
</dbReference>
<evidence type="ECO:0000313" key="2">
    <source>
        <dbReference type="EMBL" id="KXA29000.1"/>
    </source>
</evidence>
<evidence type="ECO:0000259" key="1">
    <source>
        <dbReference type="Pfam" id="PF01717"/>
    </source>
</evidence>
<dbReference type="PANTHER" id="PTHR43844">
    <property type="entry name" value="METHIONINE SYNTHASE"/>
    <property type="match status" value="1"/>
</dbReference>
<dbReference type="SUPFAM" id="SSF51726">
    <property type="entry name" value="UROD/MetE-like"/>
    <property type="match status" value="1"/>
</dbReference>
<gene>
    <name evidence="2" type="ORF">HMPREF3229_01472</name>
</gene>
<accession>A0A133PKE9</accession>
<organism evidence="2">
    <name type="scientific">Peptoniphilus harei</name>
    <dbReference type="NCBI Taxonomy" id="54005"/>
    <lineage>
        <taxon>Bacteria</taxon>
        <taxon>Bacillati</taxon>
        <taxon>Bacillota</taxon>
        <taxon>Tissierellia</taxon>
        <taxon>Tissierellales</taxon>
        <taxon>Peptoniphilaceae</taxon>
        <taxon>Peptoniphilus</taxon>
    </lineage>
</organism>
<name>A0A133PKE9_9FIRM</name>
<feature type="domain" description="Cobalamin-independent methionine synthase MetE C-terminal/archaeal" evidence="1">
    <location>
        <begin position="21"/>
        <end position="359"/>
    </location>
</feature>
<reference evidence="2 3" key="1">
    <citation type="submission" date="2016-01" db="EMBL/GenBank/DDBJ databases">
        <authorList>
            <person name="Oliw E.H."/>
        </authorList>
    </citation>
    <scope>NUCLEOTIDE SEQUENCE [LARGE SCALE GENOMIC DNA]</scope>
    <source>
        <strain evidence="2 3">CMW7756A</strain>
    </source>
</reference>
<dbReference type="InterPro" id="IPR002629">
    <property type="entry name" value="Met_Synth_C/arc"/>
</dbReference>